<dbReference type="SMART" id="SM00292">
    <property type="entry name" value="BRCT"/>
    <property type="match status" value="1"/>
</dbReference>
<keyword evidence="12" id="KW-1185">Reference proteome</keyword>
<evidence type="ECO:0000256" key="9">
    <source>
        <dbReference type="ARBA" id="ARBA00023204"/>
    </source>
</evidence>
<dbReference type="GO" id="GO:0046872">
    <property type="term" value="F:metal ion binding"/>
    <property type="evidence" value="ECO:0007669"/>
    <property type="project" value="UniProtKB-KW"/>
</dbReference>
<dbReference type="SUPFAM" id="SSF52113">
    <property type="entry name" value="BRCT domain"/>
    <property type="match status" value="1"/>
</dbReference>
<keyword evidence="6" id="KW-0862">Zinc</keyword>
<evidence type="ECO:0000256" key="2">
    <source>
        <dbReference type="ARBA" id="ARBA00022598"/>
    </source>
</evidence>
<protein>
    <recommendedName>
        <fullName evidence="10">BRCT domain-containing protein</fullName>
    </recommendedName>
</protein>
<dbReference type="EMBL" id="MPRL01000116">
    <property type="protein sequence ID" value="OOZ38202.1"/>
    <property type="molecule type" value="Genomic_DNA"/>
</dbReference>
<organism evidence="11 12">
    <name type="scientific">Solemya pervernicosa gill symbiont</name>
    <dbReference type="NCBI Taxonomy" id="642797"/>
    <lineage>
        <taxon>Bacteria</taxon>
        <taxon>Pseudomonadati</taxon>
        <taxon>Pseudomonadota</taxon>
        <taxon>Gammaproteobacteria</taxon>
        <taxon>sulfur-oxidizing symbionts</taxon>
    </lineage>
</organism>
<evidence type="ECO:0000256" key="8">
    <source>
        <dbReference type="ARBA" id="ARBA00023027"/>
    </source>
</evidence>
<reference evidence="11 12" key="1">
    <citation type="submission" date="2016-11" db="EMBL/GenBank/DDBJ databases">
        <title>Mixed transmission modes and dynamic genome evolution in an obligate animal-bacterial symbiosis.</title>
        <authorList>
            <person name="Russell S.L."/>
            <person name="Corbett-Detig R.B."/>
            <person name="Cavanaugh C.M."/>
        </authorList>
    </citation>
    <scope>NUCLEOTIDE SEQUENCE [LARGE SCALE GENOMIC DNA]</scope>
    <source>
        <strain evidence="11">Sveles-Q1</strain>
    </source>
</reference>
<evidence type="ECO:0000256" key="5">
    <source>
        <dbReference type="ARBA" id="ARBA00022763"/>
    </source>
</evidence>
<dbReference type="GO" id="GO:0006281">
    <property type="term" value="P:DNA repair"/>
    <property type="evidence" value="ECO:0007669"/>
    <property type="project" value="UniProtKB-KW"/>
</dbReference>
<dbReference type="SMART" id="SM00278">
    <property type="entry name" value="HhH1"/>
    <property type="match status" value="5"/>
</dbReference>
<dbReference type="GO" id="GO:0003677">
    <property type="term" value="F:DNA binding"/>
    <property type="evidence" value="ECO:0007669"/>
    <property type="project" value="InterPro"/>
</dbReference>
<keyword evidence="2" id="KW-0436">Ligase</keyword>
<keyword evidence="7" id="KW-0460">Magnesium</keyword>
<evidence type="ECO:0000256" key="6">
    <source>
        <dbReference type="ARBA" id="ARBA00022833"/>
    </source>
</evidence>
<dbReference type="GO" id="GO:0006260">
    <property type="term" value="P:DNA replication"/>
    <property type="evidence" value="ECO:0007669"/>
    <property type="project" value="UniProtKB-KW"/>
</dbReference>
<name>A0A1T2KZD6_9GAMM</name>
<comment type="caution">
    <text evidence="11">The sequence shown here is derived from an EMBL/GenBank/DDBJ whole genome shotgun (WGS) entry which is preliminary data.</text>
</comment>
<dbReference type="InterPro" id="IPR004149">
    <property type="entry name" value="Znf_DNAligase_C4"/>
</dbReference>
<dbReference type="Pfam" id="PF03119">
    <property type="entry name" value="DNA_ligase_ZBD"/>
    <property type="match status" value="1"/>
</dbReference>
<evidence type="ECO:0000259" key="10">
    <source>
        <dbReference type="PROSITE" id="PS50172"/>
    </source>
</evidence>
<evidence type="ECO:0000256" key="7">
    <source>
        <dbReference type="ARBA" id="ARBA00022842"/>
    </source>
</evidence>
<dbReference type="PROSITE" id="PS50172">
    <property type="entry name" value="BRCT"/>
    <property type="match status" value="1"/>
</dbReference>
<dbReference type="Gene3D" id="6.20.10.30">
    <property type="match status" value="1"/>
</dbReference>
<dbReference type="Pfam" id="PF00533">
    <property type="entry name" value="BRCT"/>
    <property type="match status" value="1"/>
</dbReference>
<dbReference type="Gene3D" id="3.40.50.10190">
    <property type="entry name" value="BRCT domain"/>
    <property type="match status" value="1"/>
</dbReference>
<keyword evidence="8" id="KW-0520">NAD</keyword>
<gene>
    <name evidence="11" type="ORF">BOW53_16300</name>
</gene>
<dbReference type="Pfam" id="PF14520">
    <property type="entry name" value="HHH_5"/>
    <property type="match status" value="1"/>
</dbReference>
<dbReference type="InterPro" id="IPR010994">
    <property type="entry name" value="RuvA_2-like"/>
</dbReference>
<dbReference type="SUPFAM" id="SSF47781">
    <property type="entry name" value="RuvA domain 2-like"/>
    <property type="match status" value="2"/>
</dbReference>
<dbReference type="Gene3D" id="1.10.150.20">
    <property type="entry name" value="5' to 3' exonuclease, C-terminal subdomain"/>
    <property type="match status" value="3"/>
</dbReference>
<keyword evidence="4" id="KW-0479">Metal-binding</keyword>
<dbReference type="OrthoDB" id="9759736at2"/>
<dbReference type="GO" id="GO:0003911">
    <property type="term" value="F:DNA ligase (NAD+) activity"/>
    <property type="evidence" value="ECO:0007669"/>
    <property type="project" value="InterPro"/>
</dbReference>
<evidence type="ECO:0000256" key="1">
    <source>
        <dbReference type="ARBA" id="ARBA00004067"/>
    </source>
</evidence>
<keyword evidence="3" id="KW-0235">DNA replication</keyword>
<keyword evidence="9" id="KW-0234">DNA repair</keyword>
<evidence type="ECO:0000313" key="12">
    <source>
        <dbReference type="Proteomes" id="UP000191110"/>
    </source>
</evidence>
<sequence length="371" mass="40009">MIPEVVSVVLDRRPADSEPYTFPTHCPVCDSETVKPEGEAATRCTGGLSCPAQRKNAIKHFASRRAMDIDGLGDKLVEQLVDEGLIESAADLYELASKRDELVALERMAEKSVDNLIAAIEVSKSRPFERVVFGLGIPGVGEEMARVLANHFHTIESLEKAVLTDFVESGGIKGVGRKGAEALVGYLESNPGLKFEGNHFIPFLADLKIKGVGIKVAEAIAARYATLTELREASVDELENAKRVKVPGFAEVSASNVITFFHQQHNLDVIEKLATAGVTMVAEESKQPVGELPLEGLVFVLTGTLESMSRNEAKKKLQLLGAKVTGSVSKRTDYVVAGSEAGSKLVKAEALSVKVIGDDELQELLRSKKEL</sequence>
<accession>A0A1T2KZD6</accession>
<dbReference type="FunFam" id="1.10.150.20:FF:000007">
    <property type="entry name" value="DNA ligase"/>
    <property type="match status" value="1"/>
</dbReference>
<evidence type="ECO:0000256" key="4">
    <source>
        <dbReference type="ARBA" id="ARBA00022723"/>
    </source>
</evidence>
<dbReference type="InterPro" id="IPR003583">
    <property type="entry name" value="Hlx-hairpin-Hlx_DNA-bd_motif"/>
</dbReference>
<dbReference type="InterPro" id="IPR036420">
    <property type="entry name" value="BRCT_dom_sf"/>
</dbReference>
<evidence type="ECO:0000256" key="3">
    <source>
        <dbReference type="ARBA" id="ARBA00022705"/>
    </source>
</evidence>
<evidence type="ECO:0000313" key="11">
    <source>
        <dbReference type="EMBL" id="OOZ38202.1"/>
    </source>
</evidence>
<proteinExistence type="predicted"/>
<dbReference type="Proteomes" id="UP000191110">
    <property type="component" value="Unassembled WGS sequence"/>
</dbReference>
<comment type="function">
    <text evidence="1">DNA ligase that catalyzes the formation of phosphodiester linkages between 5'-phosphoryl and 3'-hydroxyl groups in double-stranded DNA using NAD as a coenzyme and as the energy source for the reaction. It is essential for DNA replication and repair of damaged DNA.</text>
</comment>
<dbReference type="InterPro" id="IPR001357">
    <property type="entry name" value="BRCT_dom"/>
</dbReference>
<dbReference type="RefSeq" id="WP_078485141.1">
    <property type="nucleotide sequence ID" value="NZ_MPRL01000116.1"/>
</dbReference>
<feature type="domain" description="BRCT" evidence="10">
    <location>
        <begin position="289"/>
        <end position="371"/>
    </location>
</feature>
<dbReference type="AlphaFoldDB" id="A0A1T2KZD6"/>
<dbReference type="Pfam" id="PF12826">
    <property type="entry name" value="HHH_2"/>
    <property type="match status" value="2"/>
</dbReference>
<keyword evidence="5" id="KW-0227">DNA damage</keyword>
<dbReference type="InterPro" id="IPR041663">
    <property type="entry name" value="DisA/LigA_HHH"/>
</dbReference>